<dbReference type="Pfam" id="PF00625">
    <property type="entry name" value="Guanylate_kin"/>
    <property type="match status" value="1"/>
</dbReference>
<dbReference type="GO" id="GO:0004385">
    <property type="term" value="F:GMP kinase activity"/>
    <property type="evidence" value="ECO:0007669"/>
    <property type="project" value="UniProtKB-EC"/>
</dbReference>
<keyword evidence="12" id="KW-1185">Reference proteome</keyword>
<dbReference type="SMART" id="SM00072">
    <property type="entry name" value="GuKc"/>
    <property type="match status" value="1"/>
</dbReference>
<dbReference type="InterPro" id="IPR020590">
    <property type="entry name" value="Guanylate_kinase_CS"/>
</dbReference>
<evidence type="ECO:0000259" key="10">
    <source>
        <dbReference type="PROSITE" id="PS50052"/>
    </source>
</evidence>
<evidence type="ECO:0000256" key="2">
    <source>
        <dbReference type="ARBA" id="ARBA00012961"/>
    </source>
</evidence>
<dbReference type="PANTHER" id="PTHR23117:SF13">
    <property type="entry name" value="GUANYLATE KINASE"/>
    <property type="match status" value="1"/>
</dbReference>
<feature type="domain" description="Guanylate kinase-like" evidence="10">
    <location>
        <begin position="3"/>
        <end position="180"/>
    </location>
</feature>
<dbReference type="PROSITE" id="PS50052">
    <property type="entry name" value="GUANYLATE_KINASE_2"/>
    <property type="match status" value="1"/>
</dbReference>
<dbReference type="SUPFAM" id="SSF52540">
    <property type="entry name" value="P-loop containing nucleoside triphosphate hydrolases"/>
    <property type="match status" value="1"/>
</dbReference>
<gene>
    <name evidence="9 11" type="primary">gmk</name>
    <name evidence="11" type="ORF">GWK41_03760</name>
</gene>
<evidence type="ECO:0000313" key="11">
    <source>
        <dbReference type="EMBL" id="MBK3332183.1"/>
    </source>
</evidence>
<evidence type="ECO:0000256" key="8">
    <source>
        <dbReference type="ARBA" id="ARBA00030128"/>
    </source>
</evidence>
<evidence type="ECO:0000256" key="3">
    <source>
        <dbReference type="ARBA" id="ARBA00016296"/>
    </source>
</evidence>
<keyword evidence="5 9" id="KW-0547">Nucleotide-binding</keyword>
<dbReference type="CDD" id="cd00071">
    <property type="entry name" value="GMPK"/>
    <property type="match status" value="1"/>
</dbReference>
<name>A0ABS1GGX3_9AQUI</name>
<keyword evidence="9" id="KW-0963">Cytoplasm</keyword>
<dbReference type="PANTHER" id="PTHR23117">
    <property type="entry name" value="GUANYLATE KINASE-RELATED"/>
    <property type="match status" value="1"/>
</dbReference>
<evidence type="ECO:0000256" key="5">
    <source>
        <dbReference type="ARBA" id="ARBA00022741"/>
    </source>
</evidence>
<sequence length="209" mass="24249">MKGELFILSSPAGGGKTTIANLLIKEIPNLKRVITCTTRKPRTGEKDGVDYYFLTEDEFKKRIEEGKFLEYAVVHGNYYGTPKEEVEKELSKGFDLLLVIDVQGMLQIKSKKSDVVSIFLLPPSLDELIKRMENRGDSPEEIKKRIETAKKEIPQYKRYDYVVVNDVLEKAKNDVKCIIISHRHKTERFSLKLIKDEKLKRLLKDEWND</sequence>
<comment type="function">
    <text evidence="9">Essential for recycling GMP and indirectly, cGMP.</text>
</comment>
<comment type="subcellular location">
    <subcellularLocation>
        <location evidence="9">Cytoplasm</location>
    </subcellularLocation>
</comment>
<evidence type="ECO:0000256" key="7">
    <source>
        <dbReference type="ARBA" id="ARBA00022840"/>
    </source>
</evidence>
<dbReference type="PROSITE" id="PS00856">
    <property type="entry name" value="GUANYLATE_KINASE_1"/>
    <property type="match status" value="1"/>
</dbReference>
<dbReference type="Proteomes" id="UP000772812">
    <property type="component" value="Unassembled WGS sequence"/>
</dbReference>
<accession>A0ABS1GGX3</accession>
<evidence type="ECO:0000256" key="4">
    <source>
        <dbReference type="ARBA" id="ARBA00022679"/>
    </source>
</evidence>
<dbReference type="InterPro" id="IPR008145">
    <property type="entry name" value="GK/Ca_channel_bsu"/>
</dbReference>
<dbReference type="RefSeq" id="WP_200673568.1">
    <property type="nucleotide sequence ID" value="NZ_JAACYA010000001.1"/>
</dbReference>
<keyword evidence="6 9" id="KW-0418">Kinase</keyword>
<evidence type="ECO:0000256" key="1">
    <source>
        <dbReference type="ARBA" id="ARBA00005790"/>
    </source>
</evidence>
<protein>
    <recommendedName>
        <fullName evidence="3 9">Guanylate kinase</fullName>
        <ecNumber evidence="2 9">2.7.4.8</ecNumber>
    </recommendedName>
    <alternativeName>
        <fullName evidence="8 9">GMP kinase</fullName>
    </alternativeName>
</protein>
<evidence type="ECO:0000256" key="9">
    <source>
        <dbReference type="HAMAP-Rule" id="MF_00328"/>
    </source>
</evidence>
<dbReference type="Gene3D" id="3.30.63.10">
    <property type="entry name" value="Guanylate Kinase phosphate binding domain"/>
    <property type="match status" value="1"/>
</dbReference>
<proteinExistence type="inferred from homology"/>
<dbReference type="EC" id="2.7.4.8" evidence="2 9"/>
<dbReference type="Gene3D" id="3.40.50.300">
    <property type="entry name" value="P-loop containing nucleotide triphosphate hydrolases"/>
    <property type="match status" value="1"/>
</dbReference>
<dbReference type="HAMAP" id="MF_00328">
    <property type="entry name" value="Guanylate_kinase"/>
    <property type="match status" value="1"/>
</dbReference>
<evidence type="ECO:0000313" key="12">
    <source>
        <dbReference type="Proteomes" id="UP000772812"/>
    </source>
</evidence>
<dbReference type="InterPro" id="IPR017665">
    <property type="entry name" value="Guanylate_kinase"/>
</dbReference>
<comment type="similarity">
    <text evidence="1 9">Belongs to the guanylate kinase family.</text>
</comment>
<keyword evidence="7 9" id="KW-0067">ATP-binding</keyword>
<dbReference type="InterPro" id="IPR008144">
    <property type="entry name" value="Guanylate_kin-like_dom"/>
</dbReference>
<dbReference type="InterPro" id="IPR027417">
    <property type="entry name" value="P-loop_NTPase"/>
</dbReference>
<reference evidence="11 12" key="1">
    <citation type="journal article" date="2021" name="Syst. Appl. Microbiol.">
        <title>Persephonella atlantica sp. nov.: How to adapt to physico-chemical gradients in high temperature hydrothermal habitats.</title>
        <authorList>
            <person name="Francois D.X."/>
            <person name="Godfroy A."/>
            <person name="Mathien C."/>
            <person name="Aube J."/>
            <person name="Cathalot C."/>
            <person name="Lesongeur F."/>
            <person name="L'Haridon S."/>
            <person name="Philippon X."/>
            <person name="Roussel E.G."/>
        </authorList>
    </citation>
    <scope>NUCLEOTIDE SEQUENCE [LARGE SCALE GENOMIC DNA]</scope>
    <source>
        <strain evidence="11 12">MO1340</strain>
    </source>
</reference>
<comment type="catalytic activity">
    <reaction evidence="9">
        <text>GMP + ATP = GDP + ADP</text>
        <dbReference type="Rhea" id="RHEA:20780"/>
        <dbReference type="ChEBI" id="CHEBI:30616"/>
        <dbReference type="ChEBI" id="CHEBI:58115"/>
        <dbReference type="ChEBI" id="CHEBI:58189"/>
        <dbReference type="ChEBI" id="CHEBI:456216"/>
        <dbReference type="EC" id="2.7.4.8"/>
    </reaction>
</comment>
<comment type="caution">
    <text evidence="11">The sequence shown here is derived from an EMBL/GenBank/DDBJ whole genome shotgun (WGS) entry which is preliminary data.</text>
</comment>
<keyword evidence="4 9" id="KW-0808">Transferase</keyword>
<organism evidence="11 12">
    <name type="scientific">Persephonella atlantica</name>
    <dbReference type="NCBI Taxonomy" id="2699429"/>
    <lineage>
        <taxon>Bacteria</taxon>
        <taxon>Pseudomonadati</taxon>
        <taxon>Aquificota</taxon>
        <taxon>Aquificia</taxon>
        <taxon>Aquificales</taxon>
        <taxon>Hydrogenothermaceae</taxon>
        <taxon>Persephonella</taxon>
    </lineage>
</organism>
<dbReference type="EMBL" id="JAACYA010000001">
    <property type="protein sequence ID" value="MBK3332183.1"/>
    <property type="molecule type" value="Genomic_DNA"/>
</dbReference>
<dbReference type="NCBIfam" id="TIGR03263">
    <property type="entry name" value="guanyl_kin"/>
    <property type="match status" value="1"/>
</dbReference>
<feature type="binding site" evidence="9">
    <location>
        <begin position="10"/>
        <end position="17"/>
    </location>
    <ligand>
        <name>ATP</name>
        <dbReference type="ChEBI" id="CHEBI:30616"/>
    </ligand>
</feature>
<evidence type="ECO:0000256" key="6">
    <source>
        <dbReference type="ARBA" id="ARBA00022777"/>
    </source>
</evidence>